<organism evidence="1 2">
    <name type="scientific">Taklimakanibacter albus</name>
    <dbReference type="NCBI Taxonomy" id="2800327"/>
    <lineage>
        <taxon>Bacteria</taxon>
        <taxon>Pseudomonadati</taxon>
        <taxon>Pseudomonadota</taxon>
        <taxon>Alphaproteobacteria</taxon>
        <taxon>Hyphomicrobiales</taxon>
        <taxon>Aestuariivirgaceae</taxon>
        <taxon>Taklimakanibacter</taxon>
    </lineage>
</organism>
<keyword evidence="2" id="KW-1185">Reference proteome</keyword>
<evidence type="ECO:0000313" key="2">
    <source>
        <dbReference type="Proteomes" id="UP000616151"/>
    </source>
</evidence>
<evidence type="ECO:0000313" key="1">
    <source>
        <dbReference type="EMBL" id="MBK1865188.1"/>
    </source>
</evidence>
<protein>
    <submittedName>
        <fullName evidence="1">CHAT domain-containing protein</fullName>
    </submittedName>
</protein>
<dbReference type="EMBL" id="JAENHL010000004">
    <property type="protein sequence ID" value="MBK1865188.1"/>
    <property type="molecule type" value="Genomic_DNA"/>
</dbReference>
<name>A0ACC5QXU8_9HYPH</name>
<sequence length="427" mass="46635">MVLRIILLCLGLGAALLCSLPVARAEAPRVCLEDRDAALRQFEQFHELATRSLLRARSISLRPRPFDNLAADALRFVGGRERAALLVFAWDEKDLCLFLWAAPDHAIYVRLPSARDKLIRDARQLSELAQAPMAVAGRLPHKRGATAYDAAETPPGDVGVVTDDVSALLFPPELHDVLAKTDHLSIVPVGPIATIPLFMLKPLGDGQVAAERFSINILTLMEDIQEPEPAPLRAKTNVLIMGNPTTRDTEWDFPDLPGAEAEARFAHDLFGGMMLTRDKATVARFEELAPSADLIVLAAHGIADETSPLDKSFLALADERLSPRHIQSLEFDNRPLVVLSACQSGLGQALDAGVIGLARAFQLAGAANTVMSLWSVDDDATRFLMEHFYRLITDHAPAEALRLATLATRERFPNPGQWASFAVFGRP</sequence>
<proteinExistence type="predicted"/>
<dbReference type="Proteomes" id="UP000616151">
    <property type="component" value="Unassembled WGS sequence"/>
</dbReference>
<comment type="caution">
    <text evidence="1">The sequence shown here is derived from an EMBL/GenBank/DDBJ whole genome shotgun (WGS) entry which is preliminary data.</text>
</comment>
<reference evidence="1" key="1">
    <citation type="submission" date="2021-01" db="EMBL/GenBank/DDBJ databases">
        <authorList>
            <person name="Sun Q."/>
        </authorList>
    </citation>
    <scope>NUCLEOTIDE SEQUENCE</scope>
    <source>
        <strain evidence="1">YIM B02566</strain>
    </source>
</reference>
<gene>
    <name evidence="1" type="ORF">JHL16_02395</name>
</gene>
<accession>A0ACC5QXU8</accession>